<feature type="transmembrane region" description="Helical" evidence="1">
    <location>
        <begin position="20"/>
        <end position="43"/>
    </location>
</feature>
<dbReference type="EMBL" id="JAPQER010000007">
    <property type="protein sequence ID" value="MCY6485417.1"/>
    <property type="molecule type" value="Genomic_DNA"/>
</dbReference>
<dbReference type="RefSeq" id="WP_268041741.1">
    <property type="nucleotide sequence ID" value="NZ_JAPQER010000007.1"/>
</dbReference>
<keyword evidence="1" id="KW-1133">Transmembrane helix</keyword>
<comment type="caution">
    <text evidence="2">The sequence shown here is derived from an EMBL/GenBank/DDBJ whole genome shotgun (WGS) entry which is preliminary data.</text>
</comment>
<evidence type="ECO:0000256" key="1">
    <source>
        <dbReference type="SAM" id="Phobius"/>
    </source>
</evidence>
<keyword evidence="3" id="KW-1185">Reference proteome</keyword>
<accession>A0ABT4D2E0</accession>
<keyword evidence="1" id="KW-0812">Transmembrane</keyword>
<reference evidence="2" key="1">
    <citation type="submission" date="2022-12" db="EMBL/GenBank/DDBJ databases">
        <authorList>
            <person name="Wang J."/>
        </authorList>
    </citation>
    <scope>NUCLEOTIDE SEQUENCE</scope>
    <source>
        <strain evidence="2">HY-45-18</strain>
    </source>
</reference>
<dbReference type="Proteomes" id="UP001078443">
    <property type="component" value="Unassembled WGS sequence"/>
</dbReference>
<protein>
    <submittedName>
        <fullName evidence="2">Uncharacterized protein</fullName>
    </submittedName>
</protein>
<gene>
    <name evidence="2" type="ORF">OW763_13860</name>
</gene>
<evidence type="ECO:0000313" key="3">
    <source>
        <dbReference type="Proteomes" id="UP001078443"/>
    </source>
</evidence>
<evidence type="ECO:0000313" key="2">
    <source>
        <dbReference type="EMBL" id="MCY6485417.1"/>
    </source>
</evidence>
<name>A0ABT4D2E0_9CLOT</name>
<keyword evidence="1" id="KW-0472">Membrane</keyword>
<organism evidence="2 3">
    <name type="scientific">Clostridium aestuarii</name>
    <dbReference type="NCBI Taxonomy" id="338193"/>
    <lineage>
        <taxon>Bacteria</taxon>
        <taxon>Bacillati</taxon>
        <taxon>Bacillota</taxon>
        <taxon>Clostridia</taxon>
        <taxon>Eubacteriales</taxon>
        <taxon>Clostridiaceae</taxon>
        <taxon>Clostridium</taxon>
    </lineage>
</organism>
<sequence>MSNLFSKASENFSKAEYIFGYMFGGVGVLAGNLNKFLCIPVSLRLHGGVKSIRQWKNPSEKIGSHVVELIKDGFAIAKIMENSIMLQETLIS</sequence>
<proteinExistence type="predicted"/>